<name>A0A4D9ECG7_9SAUR</name>
<dbReference type="EMBL" id="QXTE01000118">
    <property type="protein sequence ID" value="TFK05282.1"/>
    <property type="molecule type" value="Genomic_DNA"/>
</dbReference>
<proteinExistence type="predicted"/>
<reference evidence="2 3" key="2">
    <citation type="submission" date="2019-04" db="EMBL/GenBank/DDBJ databases">
        <title>The genome sequence of big-headed turtle.</title>
        <authorList>
            <person name="Gong S."/>
        </authorList>
    </citation>
    <scope>NUCLEOTIDE SEQUENCE [LARGE SCALE GENOMIC DNA]</scope>
    <source>
        <strain evidence="2">DO16091913</strain>
        <tissue evidence="2">Muscle</tissue>
    </source>
</reference>
<dbReference type="AlphaFoldDB" id="A0A4D9ECG7"/>
<protein>
    <submittedName>
        <fullName evidence="2">Paternally-expressed protein 3 protein-like</fullName>
    </submittedName>
</protein>
<evidence type="ECO:0000313" key="3">
    <source>
        <dbReference type="Proteomes" id="UP000297703"/>
    </source>
</evidence>
<feature type="region of interest" description="Disordered" evidence="1">
    <location>
        <begin position="25"/>
        <end position="68"/>
    </location>
</feature>
<organism evidence="2 3">
    <name type="scientific">Platysternon megacephalum</name>
    <name type="common">big-headed turtle</name>
    <dbReference type="NCBI Taxonomy" id="55544"/>
    <lineage>
        <taxon>Eukaryota</taxon>
        <taxon>Metazoa</taxon>
        <taxon>Chordata</taxon>
        <taxon>Craniata</taxon>
        <taxon>Vertebrata</taxon>
        <taxon>Euteleostomi</taxon>
        <taxon>Archelosauria</taxon>
        <taxon>Testudinata</taxon>
        <taxon>Testudines</taxon>
        <taxon>Cryptodira</taxon>
        <taxon>Durocryptodira</taxon>
        <taxon>Testudinoidea</taxon>
        <taxon>Platysternidae</taxon>
        <taxon>Platysternon</taxon>
    </lineage>
</organism>
<keyword evidence="3" id="KW-1185">Reference proteome</keyword>
<reference evidence="2 3" key="1">
    <citation type="submission" date="2019-04" db="EMBL/GenBank/DDBJ databases">
        <title>Draft genome of the big-headed turtle Platysternon megacephalum.</title>
        <authorList>
            <person name="Gong S."/>
        </authorList>
    </citation>
    <scope>NUCLEOTIDE SEQUENCE [LARGE SCALE GENOMIC DNA]</scope>
    <source>
        <strain evidence="2">DO16091913</strain>
        <tissue evidence="2">Muscle</tissue>
    </source>
</reference>
<gene>
    <name evidence="2" type="ORF">DR999_PMT12160</name>
</gene>
<dbReference type="Proteomes" id="UP000297703">
    <property type="component" value="Unassembled WGS sequence"/>
</dbReference>
<evidence type="ECO:0000256" key="1">
    <source>
        <dbReference type="SAM" id="MobiDB-lite"/>
    </source>
</evidence>
<accession>A0A4D9ECG7</accession>
<feature type="compositionally biased region" description="Polar residues" evidence="1">
    <location>
        <begin position="49"/>
        <end position="61"/>
    </location>
</feature>
<sequence length="109" mass="11746">MALMGSVSLPIPTFTGLAPFFLGPLSEPSSSDLEADPECDPVLPVPMAASSSLDNNLNTPNLSPPDDRRLNQELLQSMALDLGQGNLPIVEETVLKFEIRKRGQTDLNK</sequence>
<evidence type="ECO:0000313" key="2">
    <source>
        <dbReference type="EMBL" id="TFK05282.1"/>
    </source>
</evidence>
<comment type="caution">
    <text evidence="2">The sequence shown here is derived from an EMBL/GenBank/DDBJ whole genome shotgun (WGS) entry which is preliminary data.</text>
</comment>